<name>A0A399T1D1_9BACT</name>
<dbReference type="Gene3D" id="3.40.390.10">
    <property type="entry name" value="Collagenase (Catalytic Domain)"/>
    <property type="match status" value="1"/>
</dbReference>
<dbReference type="GO" id="GO:0008237">
    <property type="term" value="F:metallopeptidase activity"/>
    <property type="evidence" value="ECO:0007669"/>
    <property type="project" value="InterPro"/>
</dbReference>
<proteinExistence type="predicted"/>
<evidence type="ECO:0000313" key="1">
    <source>
        <dbReference type="EMBL" id="RIJ48824.1"/>
    </source>
</evidence>
<sequence length="390" mass="45606">MEVQALRLHFSQLIKAWEKSKHNTYFDKGKDHYQETLKYLIKAISDENFTLFNSAQIEERRRIINFIFKSLGILDSSTTNQFPFEIIHCLQHALDEWVDPSNEKFVIVTSLINSYDDFYSFDGNLALDDVAYNIIQKVYNLTFEYRLIQINLPKFLARDYFSNIVLYHELGHFIDFKYQITAPFAIEIQDKYNNKKYNASDLVEFQKFFPYEFWKREYLDVLTSHLREYFSDLFAAQYIGKYSENLLNYVSGGPLAAHAISGTHPSTKNRGDLVKDFLKNNSSTFINDLKVAINLTSGKELKVRYSSEIKNSNLIKLLPIEIKTGDELSSVFVAAWELYDTYTNQIEKQNNFKYPLISSKVYEIINNLVEKSIGNYIVTSNWEKSKNVLS</sequence>
<reference evidence="1 2" key="1">
    <citation type="submission" date="2018-08" db="EMBL/GenBank/DDBJ databases">
        <title>Pallidiluteibacterium maritimus gen. nov., sp. nov., isolated from coastal sediment.</title>
        <authorList>
            <person name="Zhou L.Y."/>
        </authorList>
    </citation>
    <scope>NUCLEOTIDE SEQUENCE [LARGE SCALE GENOMIC DNA]</scope>
    <source>
        <strain evidence="1 2">XSD2</strain>
    </source>
</reference>
<keyword evidence="2" id="KW-1185">Reference proteome</keyword>
<evidence type="ECO:0000313" key="2">
    <source>
        <dbReference type="Proteomes" id="UP000265926"/>
    </source>
</evidence>
<comment type="caution">
    <text evidence="1">The sequence shown here is derived from an EMBL/GenBank/DDBJ whole genome shotgun (WGS) entry which is preliminary data.</text>
</comment>
<organism evidence="1 2">
    <name type="scientific">Maribellus luteus</name>
    <dbReference type="NCBI Taxonomy" id="2305463"/>
    <lineage>
        <taxon>Bacteria</taxon>
        <taxon>Pseudomonadati</taxon>
        <taxon>Bacteroidota</taxon>
        <taxon>Bacteroidia</taxon>
        <taxon>Marinilabiliales</taxon>
        <taxon>Prolixibacteraceae</taxon>
        <taxon>Maribellus</taxon>
    </lineage>
</organism>
<dbReference type="OrthoDB" id="8078993at2"/>
<dbReference type="EMBL" id="QWGR01000004">
    <property type="protein sequence ID" value="RIJ48824.1"/>
    <property type="molecule type" value="Genomic_DNA"/>
</dbReference>
<dbReference type="InterPro" id="IPR024079">
    <property type="entry name" value="MetalloPept_cat_dom_sf"/>
</dbReference>
<dbReference type="RefSeq" id="WP_119437744.1">
    <property type="nucleotide sequence ID" value="NZ_QWGR01000004.1"/>
</dbReference>
<gene>
    <name evidence="1" type="ORF">D1614_09875</name>
</gene>
<protein>
    <submittedName>
        <fullName evidence="1">Uncharacterized protein</fullName>
    </submittedName>
</protein>
<accession>A0A399T1D1</accession>
<dbReference type="AlphaFoldDB" id="A0A399T1D1"/>
<dbReference type="Proteomes" id="UP000265926">
    <property type="component" value="Unassembled WGS sequence"/>
</dbReference>